<dbReference type="KEGG" id="hhy:Halhy_4808"/>
<dbReference type="RefSeq" id="WP_013767179.1">
    <property type="nucleotide sequence ID" value="NC_015510.1"/>
</dbReference>
<dbReference type="OrthoDB" id="9793111at2"/>
<comment type="similarity">
    <text evidence="2">In the N-terminal section; belongs to the DHBP synthase family.</text>
</comment>
<evidence type="ECO:0000256" key="9">
    <source>
        <dbReference type="ARBA" id="ARBA00043932"/>
    </source>
</evidence>
<evidence type="ECO:0000256" key="8">
    <source>
        <dbReference type="ARBA" id="ARBA00023134"/>
    </source>
</evidence>
<dbReference type="InterPro" id="IPR000926">
    <property type="entry name" value="RibA"/>
</dbReference>
<dbReference type="InterPro" id="IPR036144">
    <property type="entry name" value="RibA-like_sf"/>
</dbReference>
<dbReference type="PANTHER" id="PTHR21327:SF18">
    <property type="entry name" value="3,4-DIHYDROXY-2-BUTANONE 4-PHOSPHATE SYNTHASE"/>
    <property type="match status" value="1"/>
</dbReference>
<feature type="active site" description="Proton acceptor" evidence="11">
    <location>
        <position position="141"/>
    </location>
</feature>
<comment type="pathway">
    <text evidence="1 11">Cofactor biosynthesis; riboflavin biosynthesis; 5-amino-6-(D-ribitylamino)uracil from GTP: step 1/4.</text>
</comment>
<evidence type="ECO:0000259" key="12">
    <source>
        <dbReference type="Pfam" id="PF00925"/>
    </source>
</evidence>
<dbReference type="NCBIfam" id="TIGR00505">
    <property type="entry name" value="ribA"/>
    <property type="match status" value="1"/>
</dbReference>
<evidence type="ECO:0000256" key="1">
    <source>
        <dbReference type="ARBA" id="ARBA00004853"/>
    </source>
</evidence>
<dbReference type="UniPathway" id="UPA00275">
    <property type="reaction ID" value="UER00400"/>
</dbReference>
<dbReference type="Gene3D" id="3.40.50.10990">
    <property type="entry name" value="GTP cyclohydrolase II"/>
    <property type="match status" value="1"/>
</dbReference>
<dbReference type="SUPFAM" id="SSF142695">
    <property type="entry name" value="RibA-like"/>
    <property type="match status" value="1"/>
</dbReference>
<feature type="active site" description="Nucleophile" evidence="11">
    <location>
        <position position="143"/>
    </location>
</feature>
<evidence type="ECO:0000313" key="13">
    <source>
        <dbReference type="EMBL" id="AEE52641.1"/>
    </source>
</evidence>
<accession>F4KXY2</accession>
<dbReference type="GO" id="GO:0003935">
    <property type="term" value="F:GTP cyclohydrolase II activity"/>
    <property type="evidence" value="ECO:0007669"/>
    <property type="project" value="UniProtKB-UniRule"/>
</dbReference>
<feature type="binding site" evidence="11">
    <location>
        <position position="83"/>
    </location>
    <ligand>
        <name>Zn(2+)</name>
        <dbReference type="ChEBI" id="CHEBI:29105"/>
        <note>catalytic</note>
    </ligand>
</feature>
<dbReference type="GO" id="GO:0008270">
    <property type="term" value="F:zinc ion binding"/>
    <property type="evidence" value="ECO:0007669"/>
    <property type="project" value="UniProtKB-UniRule"/>
</dbReference>
<keyword evidence="7 11" id="KW-0862">Zinc</keyword>
<dbReference type="Proteomes" id="UP000008461">
    <property type="component" value="Chromosome"/>
</dbReference>
<evidence type="ECO:0000256" key="4">
    <source>
        <dbReference type="ARBA" id="ARBA00022723"/>
    </source>
</evidence>
<dbReference type="CDD" id="cd00641">
    <property type="entry name" value="GTP_cyclohydro2"/>
    <property type="match status" value="1"/>
</dbReference>
<evidence type="ECO:0000256" key="6">
    <source>
        <dbReference type="ARBA" id="ARBA00022801"/>
    </source>
</evidence>
<dbReference type="EMBL" id="CP002691">
    <property type="protein sequence ID" value="AEE52641.1"/>
    <property type="molecule type" value="Genomic_DNA"/>
</dbReference>
<keyword evidence="4 11" id="KW-0479">Metal-binding</keyword>
<dbReference type="GO" id="GO:0008686">
    <property type="term" value="F:3,4-dihydroxy-2-butanone-4-phosphate synthase activity"/>
    <property type="evidence" value="ECO:0007669"/>
    <property type="project" value="TreeGrafter"/>
</dbReference>
<evidence type="ECO:0000256" key="5">
    <source>
        <dbReference type="ARBA" id="ARBA00022741"/>
    </source>
</evidence>
<feature type="binding site" evidence="11">
    <location>
        <position position="129"/>
    </location>
    <ligand>
        <name>GTP</name>
        <dbReference type="ChEBI" id="CHEBI:37565"/>
    </ligand>
</feature>
<feature type="binding site" evidence="11">
    <location>
        <position position="86"/>
    </location>
    <ligand>
        <name>GTP</name>
        <dbReference type="ChEBI" id="CHEBI:37565"/>
    </ligand>
</feature>
<dbReference type="FunFam" id="3.40.50.10990:FF:000001">
    <property type="entry name" value="Riboflavin biosynthesis protein RibBA"/>
    <property type="match status" value="1"/>
</dbReference>
<comment type="cofactor">
    <cofactor evidence="11">
        <name>Zn(2+)</name>
        <dbReference type="ChEBI" id="CHEBI:29105"/>
    </cofactor>
    <text evidence="11">Binds 1 zinc ion per subunit.</text>
</comment>
<feature type="binding site" evidence="11">
    <location>
        <begin position="65"/>
        <end position="69"/>
    </location>
    <ligand>
        <name>GTP</name>
        <dbReference type="ChEBI" id="CHEBI:37565"/>
    </ligand>
</feature>
<feature type="binding site" evidence="11">
    <location>
        <position position="164"/>
    </location>
    <ligand>
        <name>GTP</name>
        <dbReference type="ChEBI" id="CHEBI:37565"/>
    </ligand>
</feature>
<keyword evidence="6 11" id="KW-0378">Hydrolase</keyword>
<keyword evidence="3 11" id="KW-0686">Riboflavin biosynthesis</keyword>
<evidence type="ECO:0000256" key="11">
    <source>
        <dbReference type="HAMAP-Rule" id="MF_00179"/>
    </source>
</evidence>
<name>F4KXY2_HALH1</name>
<evidence type="ECO:0000256" key="10">
    <source>
        <dbReference type="ARBA" id="ARBA00049295"/>
    </source>
</evidence>
<reference evidence="13 14" key="1">
    <citation type="journal article" date="2011" name="Stand. Genomic Sci.">
        <title>Complete genome sequence of Haliscomenobacter hydrossis type strain (O).</title>
        <authorList>
            <consortium name="US DOE Joint Genome Institute (JGI-PGF)"/>
            <person name="Daligault H."/>
            <person name="Lapidus A."/>
            <person name="Zeytun A."/>
            <person name="Nolan M."/>
            <person name="Lucas S."/>
            <person name="Del Rio T.G."/>
            <person name="Tice H."/>
            <person name="Cheng J.F."/>
            <person name="Tapia R."/>
            <person name="Han C."/>
            <person name="Goodwin L."/>
            <person name="Pitluck S."/>
            <person name="Liolios K."/>
            <person name="Pagani I."/>
            <person name="Ivanova N."/>
            <person name="Huntemann M."/>
            <person name="Mavromatis K."/>
            <person name="Mikhailova N."/>
            <person name="Pati A."/>
            <person name="Chen A."/>
            <person name="Palaniappan K."/>
            <person name="Land M."/>
            <person name="Hauser L."/>
            <person name="Brambilla E.M."/>
            <person name="Rohde M."/>
            <person name="Verbarg S."/>
            <person name="Goker M."/>
            <person name="Bristow J."/>
            <person name="Eisen J.A."/>
            <person name="Markowitz V."/>
            <person name="Hugenholtz P."/>
            <person name="Kyrpides N.C."/>
            <person name="Klenk H.P."/>
            <person name="Woyke T."/>
        </authorList>
    </citation>
    <scope>NUCLEOTIDE SEQUENCE [LARGE SCALE GENOMIC DNA]</scope>
    <source>
        <strain evidence="14">ATCC 27775 / DSM 1100 / LMG 10767 / O</strain>
    </source>
</reference>
<dbReference type="EC" id="3.5.4.25" evidence="11"/>
<feature type="binding site" evidence="11">
    <location>
        <begin position="107"/>
        <end position="109"/>
    </location>
    <ligand>
        <name>GTP</name>
        <dbReference type="ChEBI" id="CHEBI:37565"/>
    </ligand>
</feature>
<evidence type="ECO:0000256" key="7">
    <source>
        <dbReference type="ARBA" id="ARBA00022833"/>
    </source>
</evidence>
<dbReference type="PANTHER" id="PTHR21327">
    <property type="entry name" value="GTP CYCLOHYDROLASE II-RELATED"/>
    <property type="match status" value="1"/>
</dbReference>
<evidence type="ECO:0000256" key="3">
    <source>
        <dbReference type="ARBA" id="ARBA00022619"/>
    </source>
</evidence>
<sequence>MAKVEEELLFMKIKENRLVRQAEALIPTPWGNFRMGAYAEDSEDWMPHLALVSENCDLNAPVLTRLHSECITGDLFGSKRCDCGEQLAYALHKAAEEGGIVLYLRQEGRGIGIINKLKAYNLQDIGLNTIDANLHLGFEADARDYGIAIEMLEDLGVHEIKLLTNNPDKIEAFEDSKVKVIKRIPIIIEPNADNREYLRTKQDFMGHML</sequence>
<evidence type="ECO:0000256" key="2">
    <source>
        <dbReference type="ARBA" id="ARBA00005520"/>
    </source>
</evidence>
<feature type="binding site" evidence="11">
    <location>
        <position position="81"/>
    </location>
    <ligand>
        <name>Zn(2+)</name>
        <dbReference type="ChEBI" id="CHEBI:29105"/>
        <note>catalytic</note>
    </ligand>
</feature>
<comment type="catalytic activity">
    <reaction evidence="10 11">
        <text>GTP + 4 H2O = 2,5-diamino-6-hydroxy-4-(5-phosphoribosylamino)-pyrimidine + formate + 2 phosphate + 3 H(+)</text>
        <dbReference type="Rhea" id="RHEA:23704"/>
        <dbReference type="ChEBI" id="CHEBI:15377"/>
        <dbReference type="ChEBI" id="CHEBI:15378"/>
        <dbReference type="ChEBI" id="CHEBI:15740"/>
        <dbReference type="ChEBI" id="CHEBI:37565"/>
        <dbReference type="ChEBI" id="CHEBI:43474"/>
        <dbReference type="ChEBI" id="CHEBI:58614"/>
        <dbReference type="EC" id="3.5.4.25"/>
    </reaction>
</comment>
<comment type="function">
    <text evidence="9 11">Catalyzes the conversion of GTP to 2,5-diamino-6-ribosylamino-4(3H)-pyrimidinone 5'-phosphate (DARP), formate and pyrophosphate.</text>
</comment>
<feature type="domain" description="GTP cyclohydrolase II" evidence="12">
    <location>
        <begin position="21"/>
        <end position="185"/>
    </location>
</feature>
<dbReference type="STRING" id="760192.Halhy_4808"/>
<feature type="binding site" evidence="11">
    <location>
        <position position="70"/>
    </location>
    <ligand>
        <name>Zn(2+)</name>
        <dbReference type="ChEBI" id="CHEBI:29105"/>
        <note>catalytic</note>
    </ligand>
</feature>
<comment type="similarity">
    <text evidence="11">Belongs to the GTP cyclohydrolase II family.</text>
</comment>
<dbReference type="GO" id="GO:0005525">
    <property type="term" value="F:GTP binding"/>
    <property type="evidence" value="ECO:0007669"/>
    <property type="project" value="UniProtKB-KW"/>
</dbReference>
<dbReference type="NCBIfam" id="NF001591">
    <property type="entry name" value="PRK00393.1"/>
    <property type="match status" value="1"/>
</dbReference>
<dbReference type="eggNOG" id="COG0807">
    <property type="taxonomic scope" value="Bacteria"/>
</dbReference>
<evidence type="ECO:0000313" key="14">
    <source>
        <dbReference type="Proteomes" id="UP000008461"/>
    </source>
</evidence>
<dbReference type="GO" id="GO:0005829">
    <property type="term" value="C:cytosol"/>
    <property type="evidence" value="ECO:0007669"/>
    <property type="project" value="TreeGrafter"/>
</dbReference>
<feature type="binding site" evidence="11">
    <location>
        <position position="169"/>
    </location>
    <ligand>
        <name>GTP</name>
        <dbReference type="ChEBI" id="CHEBI:37565"/>
    </ligand>
</feature>
<reference key="2">
    <citation type="submission" date="2011-04" db="EMBL/GenBank/DDBJ databases">
        <title>Complete sequence of chromosome of Haliscomenobacter hydrossis DSM 1100.</title>
        <authorList>
            <consortium name="US DOE Joint Genome Institute (JGI-PGF)"/>
            <person name="Lucas S."/>
            <person name="Han J."/>
            <person name="Lapidus A."/>
            <person name="Bruce D."/>
            <person name="Goodwin L."/>
            <person name="Pitluck S."/>
            <person name="Peters L."/>
            <person name="Kyrpides N."/>
            <person name="Mavromatis K."/>
            <person name="Ivanova N."/>
            <person name="Ovchinnikova G."/>
            <person name="Pagani I."/>
            <person name="Daligault H."/>
            <person name="Detter J.C."/>
            <person name="Han C."/>
            <person name="Land M."/>
            <person name="Hauser L."/>
            <person name="Markowitz V."/>
            <person name="Cheng J.-F."/>
            <person name="Hugenholtz P."/>
            <person name="Woyke T."/>
            <person name="Wu D."/>
            <person name="Verbarg S."/>
            <person name="Frueling A."/>
            <person name="Brambilla E."/>
            <person name="Klenk H.-P."/>
            <person name="Eisen J.A."/>
        </authorList>
    </citation>
    <scope>NUCLEOTIDE SEQUENCE</scope>
    <source>
        <strain>DSM 1100</strain>
    </source>
</reference>
<keyword evidence="8 11" id="KW-0342">GTP-binding</keyword>
<keyword evidence="14" id="KW-1185">Reference proteome</keyword>
<keyword evidence="5 11" id="KW-0547">Nucleotide-binding</keyword>
<dbReference type="AlphaFoldDB" id="F4KXY2"/>
<dbReference type="HOGENOM" id="CLU_020273_2_1_10"/>
<dbReference type="InterPro" id="IPR032677">
    <property type="entry name" value="GTP_cyclohydro_II"/>
</dbReference>
<dbReference type="HAMAP" id="MF_00179">
    <property type="entry name" value="RibA"/>
    <property type="match status" value="1"/>
</dbReference>
<protein>
    <recommendedName>
        <fullName evidence="11">GTP cyclohydrolase-2</fullName>
        <ecNumber evidence="11">3.5.4.25</ecNumber>
    </recommendedName>
    <alternativeName>
        <fullName evidence="11">GTP cyclohydrolase II</fullName>
    </alternativeName>
</protein>
<proteinExistence type="inferred from homology"/>
<gene>
    <name evidence="11" type="primary">ribA</name>
    <name evidence="13" type="ordered locus">Halhy_4808</name>
</gene>
<organism evidence="13 14">
    <name type="scientific">Haliscomenobacter hydrossis (strain ATCC 27775 / DSM 1100 / LMG 10767 / O)</name>
    <dbReference type="NCBI Taxonomy" id="760192"/>
    <lineage>
        <taxon>Bacteria</taxon>
        <taxon>Pseudomonadati</taxon>
        <taxon>Bacteroidota</taxon>
        <taxon>Saprospiria</taxon>
        <taxon>Saprospirales</taxon>
        <taxon>Haliscomenobacteraceae</taxon>
        <taxon>Haliscomenobacter</taxon>
    </lineage>
</organism>
<dbReference type="GO" id="GO:0009231">
    <property type="term" value="P:riboflavin biosynthetic process"/>
    <property type="evidence" value="ECO:0007669"/>
    <property type="project" value="UniProtKB-UniRule"/>
</dbReference>
<dbReference type="Pfam" id="PF00925">
    <property type="entry name" value="GTP_cyclohydro2"/>
    <property type="match status" value="1"/>
</dbReference>